<dbReference type="HOGENOM" id="CLU_899005_0_0_4"/>
<organism evidence="3 4">
    <name type="scientific">Achromobacter xylosoxidans (strain A8)</name>
    <dbReference type="NCBI Taxonomy" id="762376"/>
    <lineage>
        <taxon>Bacteria</taxon>
        <taxon>Pseudomonadati</taxon>
        <taxon>Pseudomonadota</taxon>
        <taxon>Betaproteobacteria</taxon>
        <taxon>Burkholderiales</taxon>
        <taxon>Alcaligenaceae</taxon>
        <taxon>Achromobacter</taxon>
    </lineage>
</organism>
<accession>E3HYF9</accession>
<geneLocation type="plasmid" evidence="3 4">
    <name>pA82</name>
</geneLocation>
<dbReference type="RefSeq" id="WP_013397301.1">
    <property type="nucleotide sequence ID" value="NC_014642.1"/>
</dbReference>
<evidence type="ECO:0000313" key="3">
    <source>
        <dbReference type="EMBL" id="ADP20113.1"/>
    </source>
</evidence>
<dbReference type="Proteomes" id="UP000006876">
    <property type="component" value="Plasmid pA82"/>
</dbReference>
<dbReference type="AlphaFoldDB" id="E3HYF9"/>
<evidence type="ECO:0000313" key="4">
    <source>
        <dbReference type="Proteomes" id="UP000006876"/>
    </source>
</evidence>
<feature type="chain" id="PRO_5003172026" description="Toxin co-regulated pilus biosynthesis protein Q C-terminal domain-containing protein" evidence="1">
    <location>
        <begin position="30"/>
        <end position="309"/>
    </location>
</feature>
<feature type="signal peptide" evidence="1">
    <location>
        <begin position="1"/>
        <end position="29"/>
    </location>
</feature>
<dbReference type="eggNOG" id="COG3504">
    <property type="taxonomic scope" value="Bacteria"/>
</dbReference>
<gene>
    <name evidence="3" type="ordered locus">AXYL_06831</name>
</gene>
<dbReference type="InterPro" id="IPR018927">
    <property type="entry name" value="Pilus_synth_Q_C"/>
</dbReference>
<keyword evidence="1" id="KW-0732">Signal</keyword>
<keyword evidence="3" id="KW-0614">Plasmid</keyword>
<feature type="domain" description="Toxin co-regulated pilus biosynthesis protein Q C-terminal" evidence="2">
    <location>
        <begin position="220"/>
        <end position="297"/>
    </location>
</feature>
<reference evidence="4" key="1">
    <citation type="journal article" date="2011" name="J. Bacteriol.">
        <title>Complete genome sequence of the haloaromatic acid-degrading bacterium Achromobacter xylosoxidans A8.</title>
        <authorList>
            <person name="Strnad H."/>
            <person name="Ridl J."/>
            <person name="Paces J."/>
            <person name="Kolar M."/>
            <person name="Vlcek C."/>
            <person name="Paces V."/>
        </authorList>
    </citation>
    <scope>NUCLEOTIDE SEQUENCE [LARGE SCALE GENOMIC DNA]</scope>
    <source>
        <strain evidence="4">A8</strain>
        <plasmid evidence="4">pA82</plasmid>
    </source>
</reference>
<dbReference type="KEGG" id="axy:AXYL_06831"/>
<sequence length="309" mass="32021">MKPIATPTYTLRALLGGVLATALCAPSMAFIDERSPPPPAQVPFQPGASTVPIASAPLTLTTVPAPGQQQQFATSGPTSLQANGALTGSFSEMAWLAPIPASGATGQMPLSMAIMQAVPPAIGTVQLDGDSAAFSRMVVLPSGTSYQAALASAAQQAGVRIERYLKTFRVVDLAGGLAVRPAASAAALSSAPAGDLALAGGAQVQAEVAPVAAPPRPPYTVSVSDVNLRRTLVRWAKTAGWVFEPEHWQVKVDIPLTASASFSPDFKESVQDLLSSSELGDTPVHGCFYTNKVLRVIPYTERCDRTAGR</sequence>
<name>E3HYF9_ACHXA</name>
<proteinExistence type="predicted"/>
<dbReference type="Pfam" id="PF10671">
    <property type="entry name" value="TcpQ"/>
    <property type="match status" value="1"/>
</dbReference>
<evidence type="ECO:0000259" key="2">
    <source>
        <dbReference type="Pfam" id="PF10671"/>
    </source>
</evidence>
<protein>
    <recommendedName>
        <fullName evidence="2">Toxin co-regulated pilus biosynthesis protein Q C-terminal domain-containing protein</fullName>
    </recommendedName>
</protein>
<evidence type="ECO:0000256" key="1">
    <source>
        <dbReference type="SAM" id="SignalP"/>
    </source>
</evidence>
<dbReference type="Gene3D" id="3.55.50.70">
    <property type="match status" value="1"/>
</dbReference>
<dbReference type="EMBL" id="CP002289">
    <property type="protein sequence ID" value="ADP20113.1"/>
    <property type="molecule type" value="Genomic_DNA"/>
</dbReference>